<keyword evidence="4" id="KW-1185">Reference proteome</keyword>
<dbReference type="EMBL" id="JBIALX010000002">
    <property type="protein sequence ID" value="MFF0452868.1"/>
    <property type="molecule type" value="Genomic_DNA"/>
</dbReference>
<name>A0ABW6NCR0_9NOCA</name>
<dbReference type="PANTHER" id="PTHR33498">
    <property type="entry name" value="TRANSPOSASE FOR INSERTION SEQUENCE ELEMENT IS1557"/>
    <property type="match status" value="1"/>
</dbReference>
<evidence type="ECO:0000313" key="3">
    <source>
        <dbReference type="EMBL" id="MFF0452868.1"/>
    </source>
</evidence>
<dbReference type="Pfam" id="PF01610">
    <property type="entry name" value="DDE_Tnp_ISL3"/>
    <property type="match status" value="2"/>
</dbReference>
<protein>
    <submittedName>
        <fullName evidence="3">ISL3 family transposase</fullName>
    </submittedName>
</protein>
<proteinExistence type="predicted"/>
<feature type="domain" description="Transposase IS204/IS1001/IS1096/IS1165 DDE" evidence="1">
    <location>
        <begin position="388"/>
        <end position="507"/>
    </location>
</feature>
<gene>
    <name evidence="3" type="ORF">ACFYTH_05800</name>
</gene>
<dbReference type="InterPro" id="IPR002560">
    <property type="entry name" value="Transposase_DDE"/>
</dbReference>
<dbReference type="NCBIfam" id="NF033550">
    <property type="entry name" value="transpos_ISL3"/>
    <property type="match status" value="1"/>
</dbReference>
<accession>A0ABW6NCR0</accession>
<evidence type="ECO:0000259" key="2">
    <source>
        <dbReference type="Pfam" id="PF14690"/>
    </source>
</evidence>
<dbReference type="PANTHER" id="PTHR33498:SF1">
    <property type="entry name" value="TRANSPOSASE FOR INSERTION SEQUENCE ELEMENT IS1557"/>
    <property type="match status" value="1"/>
</dbReference>
<dbReference type="InterPro" id="IPR029261">
    <property type="entry name" value="Transposase_Znf"/>
</dbReference>
<feature type="domain" description="Transposase IS204/IS1001/IS1096/IS1165 DDE" evidence="1">
    <location>
        <begin position="142"/>
        <end position="246"/>
    </location>
</feature>
<dbReference type="RefSeq" id="WP_387250060.1">
    <property type="nucleotide sequence ID" value="NZ_JBIALX010000002.1"/>
</dbReference>
<comment type="caution">
    <text evidence="3">The sequence shown here is derived from an EMBL/GenBank/DDBJ whole genome shotgun (WGS) entry which is preliminary data.</text>
</comment>
<organism evidence="3 4">
    <name type="scientific">Nocardia africana</name>
    <dbReference type="NCBI Taxonomy" id="134964"/>
    <lineage>
        <taxon>Bacteria</taxon>
        <taxon>Bacillati</taxon>
        <taxon>Actinomycetota</taxon>
        <taxon>Actinomycetes</taxon>
        <taxon>Mycobacteriales</taxon>
        <taxon>Nocardiaceae</taxon>
        <taxon>Nocardia</taxon>
    </lineage>
</organism>
<dbReference type="InterPro" id="IPR047951">
    <property type="entry name" value="Transpos_ISL3"/>
</dbReference>
<feature type="domain" description="Transposase IS204/IS1001/IS1096/IS1165 zinc-finger" evidence="2">
    <location>
        <begin position="23"/>
        <end position="66"/>
    </location>
</feature>
<reference evidence="3 4" key="1">
    <citation type="submission" date="2024-10" db="EMBL/GenBank/DDBJ databases">
        <title>The Natural Products Discovery Center: Release of the First 8490 Sequenced Strains for Exploring Actinobacteria Biosynthetic Diversity.</title>
        <authorList>
            <person name="Kalkreuter E."/>
            <person name="Kautsar S.A."/>
            <person name="Yang D."/>
            <person name="Bader C.D."/>
            <person name="Teijaro C.N."/>
            <person name="Fluegel L."/>
            <person name="Davis C.M."/>
            <person name="Simpson J.R."/>
            <person name="Lauterbach L."/>
            <person name="Steele A.D."/>
            <person name="Gui C."/>
            <person name="Meng S."/>
            <person name="Li G."/>
            <person name="Viehrig K."/>
            <person name="Ye F."/>
            <person name="Su P."/>
            <person name="Kiefer A.F."/>
            <person name="Nichols A."/>
            <person name="Cepeda A.J."/>
            <person name="Yan W."/>
            <person name="Fan B."/>
            <person name="Jiang Y."/>
            <person name="Adhikari A."/>
            <person name="Zheng C.-J."/>
            <person name="Schuster L."/>
            <person name="Cowan T.M."/>
            <person name="Smanski M.J."/>
            <person name="Chevrette M.G."/>
            <person name="De Carvalho L.P.S."/>
            <person name="Shen B."/>
        </authorList>
    </citation>
    <scope>NUCLEOTIDE SEQUENCE [LARGE SCALE GENOMIC DNA]</scope>
    <source>
        <strain evidence="3 4">NPDC004550</strain>
    </source>
</reference>
<dbReference type="Pfam" id="PF14690">
    <property type="entry name" value="Zn_ribbon_ISL3"/>
    <property type="match status" value="1"/>
</dbReference>
<evidence type="ECO:0000313" key="4">
    <source>
        <dbReference type="Proteomes" id="UP001601521"/>
    </source>
</evidence>
<sequence length="513" mass="56823">MIGDVRGEGNVVVVEAAVAASAVRCPGCESVSSRVHSRYQRKLADVAIAGRVVVLRLVVRRFFCTNSGCPVRTFAEQVAGLTAKWSRRTCQMTSLLGAIGLAMAGRAGARLAVRLGLPASRDTLIRLVRRLPDPPSRPVTVLGVDDFAVRRGHRYGTVMIDLDTRRPVDLIDGRDGEALAAWLRARPRPQIICRDRAGGYAEGARQGAPDALQVADRFHLWQNLGQAVEKDLSAIRRELAAALAEESAAGRSSQAPAVVKHVELKVVQRFREHHAAVHRLLRQGLSKAAIGRELGLHPATVRKFAGVATVDPLIAKNQQRSNILDGYHEHLHQRWNDGIRNAAQLTREIAELGYPGTEQQVQRYLRQYRTGTSQIAIPAPRPPSVRNLTRWIMTDPDNLSAEDTTSLRKFRTRSKDLNRLGKHVEAFAIIMTRLEGHRLDAWIDSVEKDSLPAIASFARNLRRDIDAVRNGLTLPHSSGAVEGHVNRIKMLKRQMFGRANLDLLRKRTLLQGN</sequence>
<evidence type="ECO:0000259" key="1">
    <source>
        <dbReference type="Pfam" id="PF01610"/>
    </source>
</evidence>
<dbReference type="Proteomes" id="UP001601521">
    <property type="component" value="Unassembled WGS sequence"/>
</dbReference>